<proteinExistence type="predicted"/>
<gene>
    <name evidence="2" type="ORF">UU29_C0005G0046</name>
</gene>
<dbReference type="AlphaFoldDB" id="A0A0G0WGM6"/>
<protein>
    <submittedName>
        <fullName evidence="2">Uncharacterized protein</fullName>
    </submittedName>
</protein>
<evidence type="ECO:0000313" key="2">
    <source>
        <dbReference type="EMBL" id="KKR83465.1"/>
    </source>
</evidence>
<feature type="compositionally biased region" description="Polar residues" evidence="1">
    <location>
        <begin position="9"/>
        <end position="20"/>
    </location>
</feature>
<evidence type="ECO:0000256" key="1">
    <source>
        <dbReference type="SAM" id="MobiDB-lite"/>
    </source>
</evidence>
<dbReference type="EMBL" id="LCAB01000005">
    <property type="protein sequence ID" value="KKR83465.1"/>
    <property type="molecule type" value="Genomic_DNA"/>
</dbReference>
<accession>A0A0G0WGM6</accession>
<sequence>MEKIVEDNNPYSMVEQSKGPSFSEPHGRSRFSLERILDLTTLFPESFLEGKLPPGTGFWGSRLVTVCAFTAGTAGATAAIQAFISTVT</sequence>
<comment type="caution">
    <text evidence="2">The sequence shown here is derived from an EMBL/GenBank/DDBJ whole genome shotgun (WGS) entry which is preliminary data.</text>
</comment>
<organism evidence="2 3">
    <name type="scientific">Candidatus Daviesbacteria bacterium GW2011_GWA2_40_9</name>
    <dbReference type="NCBI Taxonomy" id="1618424"/>
    <lineage>
        <taxon>Bacteria</taxon>
        <taxon>Candidatus Daviesiibacteriota</taxon>
    </lineage>
</organism>
<dbReference type="Proteomes" id="UP000034601">
    <property type="component" value="Unassembled WGS sequence"/>
</dbReference>
<reference evidence="2 3" key="1">
    <citation type="journal article" date="2015" name="Nature">
        <title>rRNA introns, odd ribosomes, and small enigmatic genomes across a large radiation of phyla.</title>
        <authorList>
            <person name="Brown C.T."/>
            <person name="Hug L.A."/>
            <person name="Thomas B.C."/>
            <person name="Sharon I."/>
            <person name="Castelle C.J."/>
            <person name="Singh A."/>
            <person name="Wilkins M.J."/>
            <person name="Williams K.H."/>
            <person name="Banfield J.F."/>
        </authorList>
    </citation>
    <scope>NUCLEOTIDE SEQUENCE [LARGE SCALE GENOMIC DNA]</scope>
</reference>
<feature type="region of interest" description="Disordered" evidence="1">
    <location>
        <begin position="1"/>
        <end position="27"/>
    </location>
</feature>
<evidence type="ECO:0000313" key="3">
    <source>
        <dbReference type="Proteomes" id="UP000034601"/>
    </source>
</evidence>
<name>A0A0G0WGM6_9BACT</name>